<accession>A0A843YTJ1</accession>
<dbReference type="FunFam" id="3.40.50.300:FF:000032">
    <property type="entry name" value="Export ABC transporter ATP-binding protein"/>
    <property type="match status" value="1"/>
</dbReference>
<keyword evidence="4" id="KW-0997">Cell inner membrane</keyword>
<dbReference type="InterPro" id="IPR003439">
    <property type="entry name" value="ABC_transporter-like_ATP-bd"/>
</dbReference>
<evidence type="ECO:0000256" key="4">
    <source>
        <dbReference type="ARBA" id="ARBA00022519"/>
    </source>
</evidence>
<dbReference type="Proteomes" id="UP000451565">
    <property type="component" value="Unassembled WGS sequence"/>
</dbReference>
<dbReference type="InterPro" id="IPR017871">
    <property type="entry name" value="ABC_transporter-like_CS"/>
</dbReference>
<dbReference type="PROSITE" id="PS00211">
    <property type="entry name" value="ABC_TRANSPORTER_1"/>
    <property type="match status" value="1"/>
</dbReference>
<dbReference type="GO" id="GO:0098796">
    <property type="term" value="C:membrane protein complex"/>
    <property type="evidence" value="ECO:0007669"/>
    <property type="project" value="UniProtKB-ARBA"/>
</dbReference>
<dbReference type="Pfam" id="PF02687">
    <property type="entry name" value="FtsX"/>
    <property type="match status" value="1"/>
</dbReference>
<evidence type="ECO:0000256" key="5">
    <source>
        <dbReference type="ARBA" id="ARBA00022692"/>
    </source>
</evidence>
<dbReference type="GO" id="GO:0016887">
    <property type="term" value="F:ATP hydrolysis activity"/>
    <property type="evidence" value="ECO:0007669"/>
    <property type="project" value="InterPro"/>
</dbReference>
<organism evidence="15 16">
    <name type="scientific">Glaciimonas soli</name>
    <dbReference type="NCBI Taxonomy" id="2590999"/>
    <lineage>
        <taxon>Bacteria</taxon>
        <taxon>Pseudomonadati</taxon>
        <taxon>Pseudomonadota</taxon>
        <taxon>Betaproteobacteria</taxon>
        <taxon>Burkholderiales</taxon>
        <taxon>Oxalobacteraceae</taxon>
        <taxon>Glaciimonas</taxon>
    </lineage>
</organism>
<evidence type="ECO:0000256" key="12">
    <source>
        <dbReference type="ARBA" id="ARBA00038388"/>
    </source>
</evidence>
<dbReference type="PANTHER" id="PTHR30572:SF4">
    <property type="entry name" value="ABC TRANSPORTER PERMEASE YTRF"/>
    <property type="match status" value="1"/>
</dbReference>
<dbReference type="InterPro" id="IPR025857">
    <property type="entry name" value="MacB_PCD"/>
</dbReference>
<feature type="transmembrane region" description="Helical" evidence="13">
    <location>
        <begin position="625"/>
        <end position="651"/>
    </location>
</feature>
<dbReference type="AlphaFoldDB" id="A0A843YTJ1"/>
<evidence type="ECO:0000256" key="8">
    <source>
        <dbReference type="ARBA" id="ARBA00022989"/>
    </source>
</evidence>
<evidence type="ECO:0000256" key="7">
    <source>
        <dbReference type="ARBA" id="ARBA00022840"/>
    </source>
</evidence>
<reference evidence="15 16" key="1">
    <citation type="submission" date="2019-10" db="EMBL/GenBank/DDBJ databases">
        <title>Glaciimonas soli sp. nov., a psychrophilic bacterium isolated from the forest soil of a high elevation mountain in Taiwan.</title>
        <authorList>
            <person name="Wang L.-T."/>
            <person name="Shieh W.Y."/>
        </authorList>
    </citation>
    <scope>NUCLEOTIDE SEQUENCE [LARGE SCALE GENOMIC DNA]</scope>
    <source>
        <strain evidence="15 16">GS1</strain>
    </source>
</reference>
<evidence type="ECO:0000256" key="11">
    <source>
        <dbReference type="ARBA" id="ARBA00038076"/>
    </source>
</evidence>
<feature type="transmembrane region" description="Helical" evidence="13">
    <location>
        <begin position="264"/>
        <end position="285"/>
    </location>
</feature>
<dbReference type="Gene3D" id="3.40.50.300">
    <property type="entry name" value="P-loop containing nucleotide triphosphate hydrolases"/>
    <property type="match status" value="1"/>
</dbReference>
<dbReference type="GO" id="GO:0005886">
    <property type="term" value="C:plasma membrane"/>
    <property type="evidence" value="ECO:0007669"/>
    <property type="project" value="UniProtKB-SubCell"/>
</dbReference>
<dbReference type="SUPFAM" id="SSF52540">
    <property type="entry name" value="P-loop containing nucleoside triphosphate hydrolases"/>
    <property type="match status" value="1"/>
</dbReference>
<proteinExistence type="inferred from homology"/>
<comment type="caution">
    <text evidence="15">The sequence shown here is derived from an EMBL/GenBank/DDBJ whole genome shotgun (WGS) entry which is preliminary data.</text>
</comment>
<keyword evidence="10" id="KW-0046">Antibiotic resistance</keyword>
<keyword evidence="7 15" id="KW-0067">ATP-binding</keyword>
<dbReference type="InterPro" id="IPR017911">
    <property type="entry name" value="MacB-like_ATP-bd"/>
</dbReference>
<dbReference type="GO" id="GO:0022857">
    <property type="term" value="F:transmembrane transporter activity"/>
    <property type="evidence" value="ECO:0007669"/>
    <property type="project" value="TreeGrafter"/>
</dbReference>
<comment type="subcellular location">
    <subcellularLocation>
        <location evidence="1">Cell inner membrane</location>
        <topology evidence="1">Multi-pass membrane protein</topology>
    </subcellularLocation>
</comment>
<evidence type="ECO:0000256" key="2">
    <source>
        <dbReference type="ARBA" id="ARBA00022448"/>
    </source>
</evidence>
<protein>
    <submittedName>
        <fullName evidence="15">ATP-binding cassette domain-containing protein</fullName>
    </submittedName>
</protein>
<keyword evidence="5 13" id="KW-0812">Transmembrane</keyword>
<feature type="domain" description="ABC transporter" evidence="14">
    <location>
        <begin position="19"/>
        <end position="257"/>
    </location>
</feature>
<evidence type="ECO:0000256" key="9">
    <source>
        <dbReference type="ARBA" id="ARBA00023136"/>
    </source>
</evidence>
<dbReference type="SMART" id="SM00382">
    <property type="entry name" value="AAA"/>
    <property type="match status" value="1"/>
</dbReference>
<keyword evidence="16" id="KW-1185">Reference proteome</keyword>
<keyword evidence="8 13" id="KW-1133">Transmembrane helix</keyword>
<evidence type="ECO:0000256" key="3">
    <source>
        <dbReference type="ARBA" id="ARBA00022475"/>
    </source>
</evidence>
<dbReference type="PROSITE" id="PS50893">
    <property type="entry name" value="ABC_TRANSPORTER_2"/>
    <property type="match status" value="1"/>
</dbReference>
<dbReference type="RefSeq" id="WP_153234616.1">
    <property type="nucleotide sequence ID" value="NZ_WINI01000004.1"/>
</dbReference>
<feature type="transmembrane region" description="Helical" evidence="13">
    <location>
        <begin position="580"/>
        <end position="605"/>
    </location>
</feature>
<evidence type="ECO:0000313" key="16">
    <source>
        <dbReference type="Proteomes" id="UP000451565"/>
    </source>
</evidence>
<dbReference type="InterPro" id="IPR050250">
    <property type="entry name" value="Macrolide_Exporter_MacB"/>
</dbReference>
<sequence>MITAAKPDSGLHESADLVIDVQNLTRTYQVGSQEVHALRGVSFSIERGEFVAIMGASGSGKSTLMNLIGCLDQTTGGTYLLEGVDVAKLDEQALAKIRSHRVGFVFQSFNLLPRTTAAENVSLPLFYSGQLADSEERVKQTLTLLGLGDRLNNRPNQLSGGQQQRVALARALINNPAILLADEPTGNLDSATANEIMSLLQKLNRENGLTIILVTHEQEMADFADRTITLRDGLMLSDVRKSAVKNTSQRVITNIAPAAASSKLSFTEVLSFLMMVCVAALSAIGRNKLRSALTMLGIFIGVCALIIMLAVGEGARAAVQEQLKSLGTDLLIVLPGSTRGGGVRGGSGSASSLKVADGEAILAENSAVGAVAYVNRQSAQVENGDENWSTSVQGVTPSYLTIRNWALSAGRLISDEDERDGKAVCILGQTVVDNLFGDGQNPIGATVIVKNVPMEVIGVLAVKGHAASGQDQDDVALIPFHTSQVRVLGVSQPSTSMTQGSTVYPAPPNPFNIQPKLQGFVQTMYVQARSPELVKTALQQVTQTLERRHRIKPDHDDDFSVRDLTEIAEVADQNSRVMELLLAAIASISLIVGGIGIMNILLVSVTERTREIGIRMAIGAKRSHVLLQFLMEATLLSLIGGGIGVLAGIAGSQIIAKVAHWPTLLHTSVIVGAFCFSAAIGMFFGFYPARKASLLNPIDALRYE</sequence>
<name>A0A843YTJ1_9BURK</name>
<keyword evidence="2" id="KW-0813">Transport</keyword>
<gene>
    <name evidence="15" type="ORF">GEV47_10005</name>
</gene>
<keyword evidence="6" id="KW-0547">Nucleotide-binding</keyword>
<dbReference type="Pfam" id="PF00005">
    <property type="entry name" value="ABC_tran"/>
    <property type="match status" value="1"/>
</dbReference>
<dbReference type="OrthoDB" id="4814201at2"/>
<dbReference type="CDD" id="cd03255">
    <property type="entry name" value="ABC_MJ0796_LolCDE_FtsE"/>
    <property type="match status" value="1"/>
</dbReference>
<feature type="transmembrane region" description="Helical" evidence="13">
    <location>
        <begin position="292"/>
        <end position="312"/>
    </location>
</feature>
<evidence type="ECO:0000256" key="13">
    <source>
        <dbReference type="SAM" id="Phobius"/>
    </source>
</evidence>
<dbReference type="InterPro" id="IPR003838">
    <property type="entry name" value="ABC3_permease_C"/>
</dbReference>
<keyword evidence="3" id="KW-1003">Cell membrane</keyword>
<dbReference type="Pfam" id="PF12704">
    <property type="entry name" value="MacB_PCD"/>
    <property type="match status" value="1"/>
</dbReference>
<comment type="similarity">
    <text evidence="12">Belongs to the ABC transporter superfamily. Macrolide exporter (TC 3.A.1.122) family.</text>
</comment>
<dbReference type="EMBL" id="WINI01000004">
    <property type="protein sequence ID" value="MQR01014.1"/>
    <property type="molecule type" value="Genomic_DNA"/>
</dbReference>
<evidence type="ECO:0000256" key="6">
    <source>
        <dbReference type="ARBA" id="ARBA00022741"/>
    </source>
</evidence>
<feature type="transmembrane region" description="Helical" evidence="13">
    <location>
        <begin position="663"/>
        <end position="687"/>
    </location>
</feature>
<dbReference type="PANTHER" id="PTHR30572">
    <property type="entry name" value="MEMBRANE COMPONENT OF TRANSPORTER-RELATED"/>
    <property type="match status" value="1"/>
</dbReference>
<evidence type="ECO:0000259" key="14">
    <source>
        <dbReference type="PROSITE" id="PS50893"/>
    </source>
</evidence>
<dbReference type="InterPro" id="IPR003593">
    <property type="entry name" value="AAA+_ATPase"/>
</dbReference>
<evidence type="ECO:0000256" key="10">
    <source>
        <dbReference type="ARBA" id="ARBA00023251"/>
    </source>
</evidence>
<evidence type="ECO:0000313" key="15">
    <source>
        <dbReference type="EMBL" id="MQR01014.1"/>
    </source>
</evidence>
<evidence type="ECO:0000256" key="1">
    <source>
        <dbReference type="ARBA" id="ARBA00004429"/>
    </source>
</evidence>
<dbReference type="GO" id="GO:0046677">
    <property type="term" value="P:response to antibiotic"/>
    <property type="evidence" value="ECO:0007669"/>
    <property type="project" value="UniProtKB-KW"/>
</dbReference>
<comment type="similarity">
    <text evidence="11">Belongs to the ABC-4 integral membrane protein family.</text>
</comment>
<keyword evidence="9 13" id="KW-0472">Membrane</keyword>
<dbReference type="GO" id="GO:0005524">
    <property type="term" value="F:ATP binding"/>
    <property type="evidence" value="ECO:0007669"/>
    <property type="project" value="UniProtKB-KW"/>
</dbReference>
<dbReference type="InterPro" id="IPR027417">
    <property type="entry name" value="P-loop_NTPase"/>
</dbReference>